<dbReference type="GeneID" id="77924908"/>
<evidence type="ECO:0000313" key="1">
    <source>
        <dbReference type="EMBL" id="AYN56791.1"/>
    </source>
</evidence>
<name>A0A3G2KCY4_9CAUD</name>
<proteinExistence type="predicted"/>
<reference evidence="1 2" key="1">
    <citation type="submission" date="2018-09" db="EMBL/GenBank/DDBJ databases">
        <authorList>
            <person name="Fryberger R.B."/>
            <person name="Stoner T.H."/>
            <person name="Garlena R.A."/>
            <person name="Russell D.A."/>
            <person name="Pope W.H."/>
            <person name="Jacobs-Sera D."/>
            <person name="Hatfull G.F."/>
        </authorList>
    </citation>
    <scope>NUCLEOTIDE SEQUENCE [LARGE SCALE GENOMIC DNA]</scope>
</reference>
<accession>A0A3G2KCY4</accession>
<dbReference type="KEGG" id="vg:77924908"/>
<dbReference type="Proteomes" id="UP000268902">
    <property type="component" value="Segment"/>
</dbReference>
<gene>
    <name evidence="1" type="primary">2</name>
    <name evidence="1" type="ORF">PBI_ADAIA_2</name>
</gene>
<organism evidence="1 2">
    <name type="scientific">Arthrobacter phage Adaia</name>
    <dbReference type="NCBI Taxonomy" id="2419945"/>
    <lineage>
        <taxon>Viruses</taxon>
        <taxon>Duplodnaviria</taxon>
        <taxon>Heunggongvirae</taxon>
        <taxon>Uroviricota</taxon>
        <taxon>Caudoviricetes</taxon>
        <taxon>Adaiavirus</taxon>
        <taxon>Adaiavirus adaia</taxon>
    </lineage>
</organism>
<sequence>MHKLTVKRCCPYGNKMGCQLWVVRTSDNYSLGKFGTKLGAENFALGRMNARALIQYRAAARRGDTETVIESEIEVEE</sequence>
<evidence type="ECO:0000313" key="2">
    <source>
        <dbReference type="Proteomes" id="UP000268902"/>
    </source>
</evidence>
<keyword evidence="2" id="KW-1185">Reference proteome</keyword>
<dbReference type="RefSeq" id="YP_010649358.1">
    <property type="nucleotide sequence ID" value="NC_070766.1"/>
</dbReference>
<dbReference type="EMBL" id="MH834594">
    <property type="protein sequence ID" value="AYN56791.1"/>
    <property type="molecule type" value="Genomic_DNA"/>
</dbReference>
<protein>
    <submittedName>
        <fullName evidence="1">Uncharacterized protein</fullName>
    </submittedName>
</protein>